<dbReference type="Pfam" id="PF00294">
    <property type="entry name" value="PfkB"/>
    <property type="match status" value="1"/>
</dbReference>
<dbReference type="HAMAP" id="MF_01987">
    <property type="entry name" value="Ribokinase"/>
    <property type="match status" value="1"/>
</dbReference>
<evidence type="ECO:0000256" key="6">
    <source>
        <dbReference type="ARBA" id="ARBA00022842"/>
    </source>
</evidence>
<feature type="binding site" evidence="9">
    <location>
        <begin position="238"/>
        <end position="239"/>
    </location>
    <ligand>
        <name>ATP</name>
        <dbReference type="ChEBI" id="CHEBI:30616"/>
    </ligand>
</feature>
<feature type="binding site" evidence="9">
    <location>
        <position position="272"/>
    </location>
    <ligand>
        <name>K(+)</name>
        <dbReference type="ChEBI" id="CHEBI:29103"/>
    </ligand>
</feature>
<dbReference type="RefSeq" id="WP_154445810.1">
    <property type="nucleotide sequence ID" value="NZ_WIND01000003.1"/>
</dbReference>
<keyword evidence="9" id="KW-0963">Cytoplasm</keyword>
<evidence type="ECO:0000259" key="10">
    <source>
        <dbReference type="Pfam" id="PF00294"/>
    </source>
</evidence>
<comment type="caution">
    <text evidence="9">Lacks conserved residue(s) required for the propagation of feature annotation.</text>
</comment>
<feature type="binding site" evidence="9">
    <location>
        <position position="239"/>
    </location>
    <ligand>
        <name>substrate</name>
    </ligand>
</feature>
<proteinExistence type="inferred from homology"/>
<dbReference type="GO" id="GO:0005737">
    <property type="term" value="C:cytoplasm"/>
    <property type="evidence" value="ECO:0007669"/>
    <property type="project" value="UniProtKB-SubCell"/>
</dbReference>
<evidence type="ECO:0000256" key="1">
    <source>
        <dbReference type="ARBA" id="ARBA00022679"/>
    </source>
</evidence>
<evidence type="ECO:0000256" key="7">
    <source>
        <dbReference type="ARBA" id="ARBA00022958"/>
    </source>
</evidence>
<feature type="binding site" evidence="9">
    <location>
        <position position="274"/>
    </location>
    <ligand>
        <name>K(+)</name>
        <dbReference type="ChEBI" id="CHEBI:29103"/>
    </ligand>
</feature>
<feature type="binding site" evidence="9">
    <location>
        <position position="233"/>
    </location>
    <ligand>
        <name>K(+)</name>
        <dbReference type="ChEBI" id="CHEBI:29103"/>
    </ligand>
</feature>
<keyword evidence="12" id="KW-1185">Reference proteome</keyword>
<dbReference type="UniPathway" id="UPA00916">
    <property type="reaction ID" value="UER00889"/>
</dbReference>
<comment type="subcellular location">
    <subcellularLocation>
        <location evidence="9">Cytoplasm</location>
    </subcellularLocation>
</comment>
<accession>A0A6L5YZJ6</accession>
<dbReference type="PRINTS" id="PR00990">
    <property type="entry name" value="RIBOKINASE"/>
</dbReference>
<evidence type="ECO:0000256" key="2">
    <source>
        <dbReference type="ARBA" id="ARBA00022723"/>
    </source>
</evidence>
<evidence type="ECO:0000256" key="4">
    <source>
        <dbReference type="ARBA" id="ARBA00022777"/>
    </source>
</evidence>
<dbReference type="GO" id="GO:0005524">
    <property type="term" value="F:ATP binding"/>
    <property type="evidence" value="ECO:0007669"/>
    <property type="project" value="UniProtKB-UniRule"/>
</dbReference>
<protein>
    <recommendedName>
        <fullName evidence="9">Ribokinase</fullName>
        <shortName evidence="9">RK</shortName>
        <ecNumber evidence="9">2.7.1.15</ecNumber>
    </recommendedName>
</protein>
<organism evidence="11 12">
    <name type="scientific">Halovulum marinum</name>
    <dbReference type="NCBI Taxonomy" id="2662447"/>
    <lineage>
        <taxon>Bacteria</taxon>
        <taxon>Pseudomonadati</taxon>
        <taxon>Pseudomonadota</taxon>
        <taxon>Alphaproteobacteria</taxon>
        <taxon>Rhodobacterales</taxon>
        <taxon>Paracoccaceae</taxon>
        <taxon>Halovulum</taxon>
    </lineage>
</organism>
<comment type="function">
    <text evidence="9">Catalyzes the phosphorylation of ribose at O-5 in a reaction requiring ATP and magnesium. The resulting D-ribose-5-phosphate can then be used either for sythesis of nucleotides, histidine, and tryptophan, or as a component of the pentose phosphate pathway.</text>
</comment>
<dbReference type="EC" id="2.7.1.15" evidence="9"/>
<dbReference type="InterPro" id="IPR029056">
    <property type="entry name" value="Ribokinase-like"/>
</dbReference>
<dbReference type="GO" id="GO:0019303">
    <property type="term" value="P:D-ribose catabolic process"/>
    <property type="evidence" value="ECO:0007669"/>
    <property type="project" value="UniProtKB-UniRule"/>
</dbReference>
<feature type="binding site" evidence="9">
    <location>
        <position position="269"/>
    </location>
    <ligand>
        <name>K(+)</name>
        <dbReference type="ChEBI" id="CHEBI:29103"/>
    </ligand>
</feature>
<feature type="domain" description="Carbohydrate kinase PfkB" evidence="10">
    <location>
        <begin position="5"/>
        <end position="281"/>
    </location>
</feature>
<comment type="cofactor">
    <cofactor evidence="9">
        <name>Mg(2+)</name>
        <dbReference type="ChEBI" id="CHEBI:18420"/>
    </cofactor>
    <text evidence="9">Requires a divalent cation, most likely magnesium in vivo, as an electrophilic catalyst to aid phosphoryl group transfer. It is the chelate of the metal and the nucleotide that is the actual substrate.</text>
</comment>
<feature type="binding site" evidence="9">
    <location>
        <position position="137"/>
    </location>
    <ligand>
        <name>substrate</name>
    </ligand>
</feature>
<keyword evidence="7 9" id="KW-0630">Potassium</keyword>
<keyword evidence="5 9" id="KW-0067">ATP-binding</keyword>
<evidence type="ECO:0000256" key="3">
    <source>
        <dbReference type="ARBA" id="ARBA00022741"/>
    </source>
</evidence>
<keyword evidence="8 9" id="KW-0119">Carbohydrate metabolism</keyword>
<feature type="binding site" evidence="9">
    <location>
        <position position="235"/>
    </location>
    <ligand>
        <name>K(+)</name>
        <dbReference type="ChEBI" id="CHEBI:29103"/>
    </ligand>
</feature>
<dbReference type="InterPro" id="IPR011877">
    <property type="entry name" value="Ribokinase"/>
</dbReference>
<feature type="binding site" evidence="9">
    <location>
        <begin position="206"/>
        <end position="211"/>
    </location>
    <ligand>
        <name>ATP</name>
        <dbReference type="ChEBI" id="CHEBI:30616"/>
    </ligand>
</feature>
<dbReference type="AlphaFoldDB" id="A0A6L5YZJ6"/>
<feature type="binding site" evidence="9">
    <location>
        <begin position="38"/>
        <end position="42"/>
    </location>
    <ligand>
        <name>substrate</name>
    </ligand>
</feature>
<evidence type="ECO:0000256" key="9">
    <source>
        <dbReference type="HAMAP-Rule" id="MF_01987"/>
    </source>
</evidence>
<evidence type="ECO:0000256" key="5">
    <source>
        <dbReference type="ARBA" id="ARBA00022840"/>
    </source>
</evidence>
<comment type="subunit">
    <text evidence="9">Homodimer.</text>
</comment>
<dbReference type="Gene3D" id="3.40.1190.20">
    <property type="match status" value="1"/>
</dbReference>
<gene>
    <name evidence="9" type="primary">rbsK</name>
    <name evidence="11" type="ORF">GE300_06815</name>
</gene>
<keyword evidence="2 9" id="KW-0479">Metal-binding</keyword>
<keyword evidence="4 9" id="KW-0418">Kinase</keyword>
<feature type="active site" description="Proton acceptor" evidence="9">
    <location>
        <position position="239"/>
    </location>
</feature>
<evidence type="ECO:0000313" key="11">
    <source>
        <dbReference type="EMBL" id="MSU89330.1"/>
    </source>
</evidence>
<dbReference type="PANTHER" id="PTHR10584">
    <property type="entry name" value="SUGAR KINASE"/>
    <property type="match status" value="1"/>
</dbReference>
<dbReference type="SUPFAM" id="SSF53613">
    <property type="entry name" value="Ribokinase-like"/>
    <property type="match status" value="1"/>
</dbReference>
<comment type="activity regulation">
    <text evidence="9">Activated by a monovalent cation that binds near, but not in, the active site. The most likely occupant of the site in vivo is potassium. Ion binding induces a conformational change that may alter substrate affinity.</text>
</comment>
<reference evidence="11 12" key="1">
    <citation type="submission" date="2019-10" db="EMBL/GenBank/DDBJ databases">
        <title>Cognatihalovulum marinum gen. nov. sp. nov., a new member of the family Rhodobacteraceae isolated from deep seawater of the Northwest Indian Ocean.</title>
        <authorList>
            <person name="Ruan C."/>
            <person name="Wang J."/>
            <person name="Zheng X."/>
            <person name="Song L."/>
            <person name="Zhu Y."/>
            <person name="Huang Y."/>
            <person name="Lu Z."/>
            <person name="Du W."/>
            <person name="Huang L."/>
            <person name="Dai X."/>
        </authorList>
    </citation>
    <scope>NUCLEOTIDE SEQUENCE [LARGE SCALE GENOMIC DNA]</scope>
    <source>
        <strain evidence="11 12">2CG4</strain>
    </source>
</reference>
<sequence length="296" mass="29589">MTIFNVGSINWDRVLRVPRFPAPGETLSAVSVSTGLGGKGLNQSVAISAAQGSVVHVGAVGAGDEKVLRMIAASGVDCGAIAEVDGVETGSATILVDASGENLIVLDVGANAHLSDGAVAAALAGAGAGDWLLFQNETNQARFCAAEARRRGLKVAFSAAPFVAGTVAELLDHVDLLSVNEVELRQLEDAVGGADRLPAGVDLLVTRGAQGAEYRAAGGQVVSVAAHDVTPVDTTGAGDTFLGYFLAALDAGDDVRAALELAGAAAALQIGRAGAAAAIPTRAEVARFLDAAARAV</sequence>
<evidence type="ECO:0000313" key="12">
    <source>
        <dbReference type="Proteomes" id="UP000474957"/>
    </source>
</evidence>
<dbReference type="GO" id="GO:0004747">
    <property type="term" value="F:ribokinase activity"/>
    <property type="evidence" value="ECO:0007669"/>
    <property type="project" value="UniProtKB-UniRule"/>
</dbReference>
<keyword evidence="3 9" id="KW-0547">Nucleotide-binding</keyword>
<comment type="caution">
    <text evidence="11">The sequence shown here is derived from an EMBL/GenBank/DDBJ whole genome shotgun (WGS) entry which is preliminary data.</text>
</comment>
<dbReference type="InterPro" id="IPR011611">
    <property type="entry name" value="PfkB_dom"/>
</dbReference>
<dbReference type="Proteomes" id="UP000474957">
    <property type="component" value="Unassembled WGS sequence"/>
</dbReference>
<comment type="similarity">
    <text evidence="9">Belongs to the carbohydrate kinase PfkB family. Ribokinase subfamily.</text>
</comment>
<keyword evidence="1 9" id="KW-0808">Transferase</keyword>
<comment type="pathway">
    <text evidence="9">Carbohydrate metabolism; D-ribose degradation; D-ribose 5-phosphate from beta-D-ribopyranose: step 2/2.</text>
</comment>
<dbReference type="GO" id="GO:0046872">
    <property type="term" value="F:metal ion binding"/>
    <property type="evidence" value="ECO:0007669"/>
    <property type="project" value="UniProtKB-KW"/>
</dbReference>
<keyword evidence="6 9" id="KW-0460">Magnesium</keyword>
<dbReference type="PANTHER" id="PTHR10584:SF166">
    <property type="entry name" value="RIBOKINASE"/>
    <property type="match status" value="1"/>
</dbReference>
<evidence type="ECO:0000256" key="8">
    <source>
        <dbReference type="ARBA" id="ARBA00023277"/>
    </source>
</evidence>
<comment type="catalytic activity">
    <reaction evidence="9">
        <text>D-ribose + ATP = D-ribose 5-phosphate + ADP + H(+)</text>
        <dbReference type="Rhea" id="RHEA:13697"/>
        <dbReference type="ChEBI" id="CHEBI:15378"/>
        <dbReference type="ChEBI" id="CHEBI:30616"/>
        <dbReference type="ChEBI" id="CHEBI:47013"/>
        <dbReference type="ChEBI" id="CHEBI:78346"/>
        <dbReference type="ChEBI" id="CHEBI:456216"/>
        <dbReference type="EC" id="2.7.1.15"/>
    </reaction>
</comment>
<feature type="binding site" evidence="9">
    <location>
        <position position="180"/>
    </location>
    <ligand>
        <name>ATP</name>
        <dbReference type="ChEBI" id="CHEBI:30616"/>
    </ligand>
</feature>
<name>A0A6L5YZJ6_9RHOB</name>
<dbReference type="InterPro" id="IPR002139">
    <property type="entry name" value="Ribo/fructo_kinase"/>
</dbReference>
<dbReference type="EMBL" id="WIND01000003">
    <property type="protein sequence ID" value="MSU89330.1"/>
    <property type="molecule type" value="Genomic_DNA"/>
</dbReference>
<feature type="binding site" evidence="9">
    <location>
        <begin position="10"/>
        <end position="12"/>
    </location>
    <ligand>
        <name>substrate</name>
    </ligand>
</feature>